<gene>
    <name evidence="1" type="ORF">MED297_06554</name>
</gene>
<dbReference type="RefSeq" id="WP_008048613.1">
    <property type="nucleotide sequence ID" value="NZ_CH724155.1"/>
</dbReference>
<dbReference type="OrthoDB" id="9805247at2"/>
<dbReference type="EMBL" id="AAOE01000035">
    <property type="protein sequence ID" value="EAR07679.1"/>
    <property type="molecule type" value="Genomic_DNA"/>
</dbReference>
<proteinExistence type="predicted"/>
<dbReference type="HOGENOM" id="CLU_092842_0_0_6"/>
<dbReference type="AlphaFoldDB" id="A4BJN9"/>
<sequence>MTQHRTQLLDILVTVPEIQQVLEAIEQLGIPDAFLAGGAITQCVWNHLSGNPALHKVKDFDIIYFDQNPTQSEADIEDHLTRTLSISRPVDVKNQAKVHTWYPKKFGNTIPPLTSSEDGLRMWLPCFAVGVRKHQDEWCVAAPFGLTDLFNRLVQPNRTAMSQQNYEQMTTSFKDRWPDITVVPWEAHA</sequence>
<comment type="caution">
    <text evidence="1">The sequence shown here is derived from an EMBL/GenBank/DDBJ whole genome shotgun (WGS) entry which is preliminary data.</text>
</comment>
<dbReference type="STRING" id="314283.MED297_06554"/>
<keyword evidence="2" id="KW-1185">Reference proteome</keyword>
<dbReference type="PANTHER" id="PTHR39166:SF1">
    <property type="entry name" value="BLL1166 PROTEIN"/>
    <property type="match status" value="1"/>
</dbReference>
<protein>
    <recommendedName>
        <fullName evidence="3">Nucleotidyltransferase family protein</fullName>
    </recommendedName>
</protein>
<evidence type="ECO:0000313" key="1">
    <source>
        <dbReference type="EMBL" id="EAR07679.1"/>
    </source>
</evidence>
<name>A4BJN9_9GAMM</name>
<dbReference type="Proteomes" id="UP000005953">
    <property type="component" value="Unassembled WGS sequence"/>
</dbReference>
<reference evidence="1 2" key="1">
    <citation type="submission" date="2006-02" db="EMBL/GenBank/DDBJ databases">
        <authorList>
            <person name="Pinhassi J."/>
            <person name="Pedros-Alio C."/>
            <person name="Ferriera S."/>
            <person name="Johnson J."/>
            <person name="Kravitz S."/>
            <person name="Halpern A."/>
            <person name="Remington K."/>
            <person name="Beeson K."/>
            <person name="Tran B."/>
            <person name="Rogers Y.-H."/>
            <person name="Friedman R."/>
            <person name="Venter J.C."/>
        </authorList>
    </citation>
    <scope>NUCLEOTIDE SEQUENCE [LARGE SCALE GENOMIC DNA]</scope>
    <source>
        <strain evidence="1 2">MED297</strain>
    </source>
</reference>
<dbReference type="InterPro" id="IPR009267">
    <property type="entry name" value="NTP_transf_6"/>
</dbReference>
<evidence type="ECO:0000313" key="2">
    <source>
        <dbReference type="Proteomes" id="UP000005953"/>
    </source>
</evidence>
<dbReference type="Pfam" id="PF06042">
    <property type="entry name" value="NTP_transf_6"/>
    <property type="match status" value="1"/>
</dbReference>
<dbReference type="PANTHER" id="PTHR39166">
    <property type="entry name" value="BLL1166 PROTEIN"/>
    <property type="match status" value="1"/>
</dbReference>
<accession>A4BJN9</accession>
<organism evidence="1 2">
    <name type="scientific">Reinekea blandensis MED297</name>
    <dbReference type="NCBI Taxonomy" id="314283"/>
    <lineage>
        <taxon>Bacteria</taxon>
        <taxon>Pseudomonadati</taxon>
        <taxon>Pseudomonadota</taxon>
        <taxon>Gammaproteobacteria</taxon>
        <taxon>Oceanospirillales</taxon>
        <taxon>Saccharospirillaceae</taxon>
        <taxon>Reinekea</taxon>
    </lineage>
</organism>
<evidence type="ECO:0008006" key="3">
    <source>
        <dbReference type="Google" id="ProtNLM"/>
    </source>
</evidence>